<keyword evidence="1" id="KW-0732">Signal</keyword>
<gene>
    <name evidence="2" type="ORF">SAMN05216600_113126</name>
</gene>
<accession>A0ABY1BK02</accession>
<feature type="signal peptide" evidence="1">
    <location>
        <begin position="1"/>
        <end position="21"/>
    </location>
</feature>
<dbReference type="Proteomes" id="UP000198512">
    <property type="component" value="Unassembled WGS sequence"/>
</dbReference>
<proteinExistence type="predicted"/>
<evidence type="ECO:0000256" key="1">
    <source>
        <dbReference type="SAM" id="SignalP"/>
    </source>
</evidence>
<evidence type="ECO:0000313" key="3">
    <source>
        <dbReference type="Proteomes" id="UP000198512"/>
    </source>
</evidence>
<protein>
    <submittedName>
        <fullName evidence="2">Uncharacterized protein</fullName>
    </submittedName>
</protein>
<keyword evidence="3" id="KW-1185">Reference proteome</keyword>
<name>A0ABY1BK02_9PSED</name>
<feature type="chain" id="PRO_5046799354" evidence="1">
    <location>
        <begin position="22"/>
        <end position="37"/>
    </location>
</feature>
<comment type="caution">
    <text evidence="2">The sequence shown here is derived from an EMBL/GenBank/DDBJ whole genome shotgun (WGS) entry which is preliminary data.</text>
</comment>
<dbReference type="EMBL" id="FOFP01000013">
    <property type="protein sequence ID" value="SER02583.1"/>
    <property type="molecule type" value="Genomic_DNA"/>
</dbReference>
<sequence length="37" mass="3821">MRFVYSLAGATVSLLSLSVAAATLPDAGQSQQNIDQP</sequence>
<organism evidence="2 3">
    <name type="scientific">Pseudomonas cuatrocienegasensis</name>
    <dbReference type="NCBI Taxonomy" id="543360"/>
    <lineage>
        <taxon>Bacteria</taxon>
        <taxon>Pseudomonadati</taxon>
        <taxon>Pseudomonadota</taxon>
        <taxon>Gammaproteobacteria</taxon>
        <taxon>Pseudomonadales</taxon>
        <taxon>Pseudomonadaceae</taxon>
        <taxon>Pseudomonas</taxon>
    </lineage>
</organism>
<reference evidence="2 3" key="1">
    <citation type="submission" date="2016-10" db="EMBL/GenBank/DDBJ databases">
        <authorList>
            <person name="Varghese N."/>
            <person name="Submissions S."/>
        </authorList>
    </citation>
    <scope>NUCLEOTIDE SEQUENCE [LARGE SCALE GENOMIC DNA]</scope>
    <source>
        <strain evidence="2 3">CIP 109853</strain>
    </source>
</reference>
<evidence type="ECO:0000313" key="2">
    <source>
        <dbReference type="EMBL" id="SER02583.1"/>
    </source>
</evidence>